<dbReference type="EMBL" id="JARACI010000909">
    <property type="protein sequence ID" value="MDD9206522.1"/>
    <property type="molecule type" value="Genomic_DNA"/>
</dbReference>
<gene>
    <name evidence="1" type="ORF">PU560_08590</name>
</gene>
<protein>
    <submittedName>
        <fullName evidence="1">Flavoprotein</fullName>
    </submittedName>
</protein>
<name>A0ABT5TWU1_9MICO</name>
<keyword evidence="2" id="KW-1185">Reference proteome</keyword>
<dbReference type="Gene3D" id="3.50.50.60">
    <property type="entry name" value="FAD/NAD(P)-binding domain"/>
    <property type="match status" value="1"/>
</dbReference>
<dbReference type="SUPFAM" id="SSF51905">
    <property type="entry name" value="FAD/NAD(P)-binding domain"/>
    <property type="match status" value="1"/>
</dbReference>
<feature type="non-terminal residue" evidence="1">
    <location>
        <position position="1"/>
    </location>
</feature>
<dbReference type="InterPro" id="IPR036188">
    <property type="entry name" value="FAD/NAD-bd_sf"/>
</dbReference>
<accession>A0ABT5TWU1</accession>
<organism evidence="1 2">
    <name type="scientific">Georgenia halotolerans</name>
    <dbReference type="NCBI Taxonomy" id="3028317"/>
    <lineage>
        <taxon>Bacteria</taxon>
        <taxon>Bacillati</taxon>
        <taxon>Actinomycetota</taxon>
        <taxon>Actinomycetes</taxon>
        <taxon>Micrococcales</taxon>
        <taxon>Bogoriellaceae</taxon>
        <taxon>Georgenia</taxon>
    </lineage>
</organism>
<reference evidence="1" key="1">
    <citation type="submission" date="2023-02" db="EMBL/GenBank/DDBJ databases">
        <title>Georgenia sp.10Sc9-8, isolated from a soil sample collected from the Taklamakan desert.</title>
        <authorList>
            <person name="Liu S."/>
        </authorList>
    </citation>
    <scope>NUCLEOTIDE SEQUENCE</scope>
    <source>
        <strain evidence="1">10Sc9-8</strain>
    </source>
</reference>
<evidence type="ECO:0000313" key="2">
    <source>
        <dbReference type="Proteomes" id="UP001165561"/>
    </source>
</evidence>
<proteinExistence type="predicted"/>
<dbReference type="Proteomes" id="UP001165561">
    <property type="component" value="Unassembled WGS sequence"/>
</dbReference>
<evidence type="ECO:0000313" key="1">
    <source>
        <dbReference type="EMBL" id="MDD9206522.1"/>
    </source>
</evidence>
<sequence>RHVLVVGAGHSAVTTLLDLVDVARHEPGTRITWLVRGASVARTYGGGDADGLPARGALGARLRSVVEAGAVELLRSARITGMAPADGRLQVDVDTDGRSTVLVVDAVVGATGFRPDLDPLRELRLDLDPGLEAPRGLAPLIDPEHHSCGTVPPHGADLLAHPEPGFFVVGMKSYGRAPTFLLATGYEQVRSIAAHLAGDHRAAAEVRLELPETGVCSAGLPGSDDGRVQDPVATPAGCCGTGAPLLLGVPTGLRHGRSANRRAEVGA</sequence>
<comment type="caution">
    <text evidence="1">The sequence shown here is derived from an EMBL/GenBank/DDBJ whole genome shotgun (WGS) entry which is preliminary data.</text>
</comment>